<proteinExistence type="predicted"/>
<dbReference type="Proteomes" id="UP001404956">
    <property type="component" value="Unassembled WGS sequence"/>
</dbReference>
<reference evidence="1 2" key="1">
    <citation type="submission" date="2024-02" db="EMBL/GenBank/DDBJ databases">
        <title>Deinococcus aluminii NBRC 112889.</title>
        <authorList>
            <person name="Ichikawa N."/>
            <person name="Katano-Makiyama Y."/>
            <person name="Hidaka K."/>
        </authorList>
    </citation>
    <scope>NUCLEOTIDE SEQUENCE [LARGE SCALE GENOMIC DNA]</scope>
    <source>
        <strain evidence="1 2">NBRC 112889</strain>
    </source>
</reference>
<dbReference type="EMBL" id="BAABRV010000021">
    <property type="protein sequence ID" value="GAA5535201.1"/>
    <property type="molecule type" value="Genomic_DNA"/>
</dbReference>
<accession>A0ABP9XIL8</accession>
<protein>
    <submittedName>
        <fullName evidence="1">Uncharacterized protein</fullName>
    </submittedName>
</protein>
<name>A0ABP9XIL8_9DEIO</name>
<sequence>MTTQDQLMPWQVTLSEYAQVYGYPVETVRTWAKRGRFLFVDTVNGKRYVNLLAQPWPGRRRYGARYRSRRSPFGKL</sequence>
<keyword evidence="2" id="KW-1185">Reference proteome</keyword>
<organism evidence="1 2">
    <name type="scientific">Deinococcus aluminii</name>
    <dbReference type="NCBI Taxonomy" id="1656885"/>
    <lineage>
        <taxon>Bacteria</taxon>
        <taxon>Thermotogati</taxon>
        <taxon>Deinococcota</taxon>
        <taxon>Deinococci</taxon>
        <taxon>Deinococcales</taxon>
        <taxon>Deinococcaceae</taxon>
        <taxon>Deinococcus</taxon>
    </lineage>
</organism>
<evidence type="ECO:0000313" key="2">
    <source>
        <dbReference type="Proteomes" id="UP001404956"/>
    </source>
</evidence>
<evidence type="ECO:0000313" key="1">
    <source>
        <dbReference type="EMBL" id="GAA5535201.1"/>
    </source>
</evidence>
<gene>
    <name evidence="1" type="ORF">Dalu01_03625</name>
</gene>
<comment type="caution">
    <text evidence="1">The sequence shown here is derived from an EMBL/GenBank/DDBJ whole genome shotgun (WGS) entry which is preliminary data.</text>
</comment>